<keyword evidence="3" id="KW-1185">Reference proteome</keyword>
<dbReference type="Proteomes" id="UP000076532">
    <property type="component" value="Unassembled WGS sequence"/>
</dbReference>
<dbReference type="AlphaFoldDB" id="A0A166PF93"/>
<evidence type="ECO:0000313" key="3">
    <source>
        <dbReference type="Proteomes" id="UP000076532"/>
    </source>
</evidence>
<gene>
    <name evidence="2" type="ORF">FIBSPDRAFT_363468</name>
</gene>
<sequence>MCFPGKRQKANFTEDKKPATSSATSTSTPASKPTTTTSATASIMIMSGPKIAIVIYSMYGHIAKRTSVDEQVVETCERD</sequence>
<feature type="region of interest" description="Disordered" evidence="1">
    <location>
        <begin position="1"/>
        <end position="38"/>
    </location>
</feature>
<reference evidence="2 3" key="1">
    <citation type="journal article" date="2016" name="Mol. Biol. Evol.">
        <title>Comparative Genomics of Early-Diverging Mushroom-Forming Fungi Provides Insights into the Origins of Lignocellulose Decay Capabilities.</title>
        <authorList>
            <person name="Nagy L.G."/>
            <person name="Riley R."/>
            <person name="Tritt A."/>
            <person name="Adam C."/>
            <person name="Daum C."/>
            <person name="Floudas D."/>
            <person name="Sun H."/>
            <person name="Yadav J.S."/>
            <person name="Pangilinan J."/>
            <person name="Larsson K.H."/>
            <person name="Matsuura K."/>
            <person name="Barry K."/>
            <person name="Labutti K."/>
            <person name="Kuo R."/>
            <person name="Ohm R.A."/>
            <person name="Bhattacharya S.S."/>
            <person name="Shirouzu T."/>
            <person name="Yoshinaga Y."/>
            <person name="Martin F.M."/>
            <person name="Grigoriev I.V."/>
            <person name="Hibbett D.S."/>
        </authorList>
    </citation>
    <scope>NUCLEOTIDE SEQUENCE [LARGE SCALE GENOMIC DNA]</scope>
    <source>
        <strain evidence="2 3">CBS 109695</strain>
    </source>
</reference>
<proteinExistence type="predicted"/>
<dbReference type="STRING" id="436010.A0A166PF93"/>
<organism evidence="2 3">
    <name type="scientific">Athelia psychrophila</name>
    <dbReference type="NCBI Taxonomy" id="1759441"/>
    <lineage>
        <taxon>Eukaryota</taxon>
        <taxon>Fungi</taxon>
        <taxon>Dikarya</taxon>
        <taxon>Basidiomycota</taxon>
        <taxon>Agaricomycotina</taxon>
        <taxon>Agaricomycetes</taxon>
        <taxon>Agaricomycetidae</taxon>
        <taxon>Atheliales</taxon>
        <taxon>Atheliaceae</taxon>
        <taxon>Athelia</taxon>
    </lineage>
</organism>
<evidence type="ECO:0008006" key="4">
    <source>
        <dbReference type="Google" id="ProtNLM"/>
    </source>
</evidence>
<protein>
    <recommendedName>
        <fullName evidence="4">Flavodoxin-like domain-containing protein</fullName>
    </recommendedName>
</protein>
<evidence type="ECO:0000256" key="1">
    <source>
        <dbReference type="SAM" id="MobiDB-lite"/>
    </source>
</evidence>
<accession>A0A166PF93</accession>
<evidence type="ECO:0000313" key="2">
    <source>
        <dbReference type="EMBL" id="KZP26025.1"/>
    </source>
</evidence>
<dbReference type="EMBL" id="KV417517">
    <property type="protein sequence ID" value="KZP26025.1"/>
    <property type="molecule type" value="Genomic_DNA"/>
</dbReference>
<name>A0A166PF93_9AGAM</name>
<feature type="compositionally biased region" description="Low complexity" evidence="1">
    <location>
        <begin position="19"/>
        <end position="38"/>
    </location>
</feature>